<evidence type="ECO:0000313" key="1">
    <source>
        <dbReference type="EMBL" id="VVC38702.1"/>
    </source>
</evidence>
<organism evidence="1 2">
    <name type="scientific">Cinara cedri</name>
    <dbReference type="NCBI Taxonomy" id="506608"/>
    <lineage>
        <taxon>Eukaryota</taxon>
        <taxon>Metazoa</taxon>
        <taxon>Ecdysozoa</taxon>
        <taxon>Arthropoda</taxon>
        <taxon>Hexapoda</taxon>
        <taxon>Insecta</taxon>
        <taxon>Pterygota</taxon>
        <taxon>Neoptera</taxon>
        <taxon>Paraneoptera</taxon>
        <taxon>Hemiptera</taxon>
        <taxon>Sternorrhyncha</taxon>
        <taxon>Aphidomorpha</taxon>
        <taxon>Aphidoidea</taxon>
        <taxon>Aphididae</taxon>
        <taxon>Lachninae</taxon>
        <taxon>Cinara</taxon>
    </lineage>
</organism>
<dbReference type="AlphaFoldDB" id="A0A5E4N515"/>
<dbReference type="Proteomes" id="UP000325440">
    <property type="component" value="Unassembled WGS sequence"/>
</dbReference>
<proteinExistence type="predicted"/>
<protein>
    <submittedName>
        <fullName evidence="1">Uncharacterized protein</fullName>
    </submittedName>
</protein>
<reference evidence="1 2" key="1">
    <citation type="submission" date="2019-08" db="EMBL/GenBank/DDBJ databases">
        <authorList>
            <person name="Alioto T."/>
            <person name="Alioto T."/>
            <person name="Gomez Garrido J."/>
        </authorList>
    </citation>
    <scope>NUCLEOTIDE SEQUENCE [LARGE SCALE GENOMIC DNA]</scope>
</reference>
<accession>A0A5E4N515</accession>
<evidence type="ECO:0000313" key="2">
    <source>
        <dbReference type="Proteomes" id="UP000325440"/>
    </source>
</evidence>
<sequence length="150" mass="17304">MNEIVQNEINIFVNNDTRDFVKLFNLDENCLQSDPSTLDDSDSYRNALSIVTELRAMNDTAERGIGLIENYNTLFTINEENIELGVCNFSDDHKSIINISELRQYLKYIKNDEEWTIKSHKQRIVGSLDSSDPFFEAEIYLKASLPLAMK</sequence>
<keyword evidence="2" id="KW-1185">Reference proteome</keyword>
<dbReference type="OrthoDB" id="6619182at2759"/>
<gene>
    <name evidence="1" type="ORF">CINCED_3A001183</name>
</gene>
<dbReference type="EMBL" id="CABPRJ010001493">
    <property type="protein sequence ID" value="VVC38702.1"/>
    <property type="molecule type" value="Genomic_DNA"/>
</dbReference>
<name>A0A5E4N515_9HEMI</name>